<evidence type="ECO:0000256" key="12">
    <source>
        <dbReference type="ARBA" id="ARBA00022989"/>
    </source>
</evidence>
<dbReference type="GO" id="GO:0051537">
    <property type="term" value="F:2 iron, 2 sulfur cluster binding"/>
    <property type="evidence" value="ECO:0007669"/>
    <property type="project" value="UniProtKB-KW"/>
</dbReference>
<evidence type="ECO:0000256" key="20">
    <source>
        <dbReference type="SAM" id="MobiDB-lite"/>
    </source>
</evidence>
<dbReference type="GO" id="GO:0004497">
    <property type="term" value="F:monooxygenase activity"/>
    <property type="evidence" value="ECO:0007669"/>
    <property type="project" value="UniProtKB-ARBA"/>
</dbReference>
<keyword evidence="13" id="KW-0560">Oxidoreductase</keyword>
<keyword evidence="8 21" id="KW-0812">Transmembrane</keyword>
<keyword evidence="10" id="KW-0479">Metal-binding</keyword>
<keyword evidence="11" id="KW-0249">Electron transport</keyword>
<dbReference type="GO" id="GO:0016705">
    <property type="term" value="F:oxidoreductase activity, acting on paired donors, with incorporation or reduction of molecular oxygen"/>
    <property type="evidence" value="ECO:0007669"/>
    <property type="project" value="UniProtKB-ARBA"/>
</dbReference>
<feature type="transmembrane region" description="Helical" evidence="21">
    <location>
        <begin position="129"/>
        <end position="149"/>
    </location>
</feature>
<dbReference type="GO" id="GO:0005886">
    <property type="term" value="C:plasma membrane"/>
    <property type="evidence" value="ECO:0007669"/>
    <property type="project" value="UniProtKB-SubCell"/>
</dbReference>
<evidence type="ECO:0000256" key="8">
    <source>
        <dbReference type="ARBA" id="ARBA00022692"/>
    </source>
</evidence>
<evidence type="ECO:0000256" key="4">
    <source>
        <dbReference type="ARBA" id="ARBA00015816"/>
    </source>
</evidence>
<dbReference type="AlphaFoldDB" id="A0A6S6P8G6"/>
<evidence type="ECO:0000256" key="9">
    <source>
        <dbReference type="ARBA" id="ARBA00022714"/>
    </source>
</evidence>
<evidence type="ECO:0000313" key="23">
    <source>
        <dbReference type="EMBL" id="BCI53921.1"/>
    </source>
</evidence>
<comment type="function">
    <text evidence="1">Iron-sulfur subunit of the cytochrome bc1 complex, an essential component of the respiratory electron transport chain required for ATP synthesis. The bc1 complex catalyzes the oxidation of menaquinol and the reduction of cytochrome c in the respiratory chain. The bc1 complex operates through a Q-cycle mechanism that couples electron transfer to generation of the proton gradient that drives ATP synthesis.</text>
</comment>
<name>A0A6S6P8G6_9MYCO</name>
<dbReference type="PROSITE" id="PS51296">
    <property type="entry name" value="RIESKE"/>
    <property type="match status" value="1"/>
</dbReference>
<proteinExistence type="inferred from homology"/>
<keyword evidence="5" id="KW-0813">Transport</keyword>
<protein>
    <recommendedName>
        <fullName evidence="4">Cytochrome bc1 complex Rieske iron-sulfur subunit</fullName>
    </recommendedName>
    <alternativeName>
        <fullName evidence="18">Cytochrome bc1 reductase complex subunit QcrA</fullName>
    </alternativeName>
    <alternativeName>
        <fullName evidence="19">Rieske iron-sulfur protein</fullName>
    </alternativeName>
</protein>
<dbReference type="CDD" id="cd03467">
    <property type="entry name" value="Rieske"/>
    <property type="match status" value="1"/>
</dbReference>
<evidence type="ECO:0000256" key="6">
    <source>
        <dbReference type="ARBA" id="ARBA00022475"/>
    </source>
</evidence>
<accession>A0A6S6P8G6</accession>
<keyword evidence="6" id="KW-1003">Cell membrane</keyword>
<keyword evidence="12 21" id="KW-1133">Transmembrane helix</keyword>
<evidence type="ECO:0000256" key="15">
    <source>
        <dbReference type="ARBA" id="ARBA00023014"/>
    </source>
</evidence>
<dbReference type="Pfam" id="PF19297">
    <property type="entry name" value="QcrA_N"/>
    <property type="match status" value="1"/>
</dbReference>
<feature type="transmembrane region" description="Helical" evidence="21">
    <location>
        <begin position="197"/>
        <end position="219"/>
    </location>
</feature>
<comment type="similarity">
    <text evidence="3">Belongs to the Rieske iron-sulfur protein family.</text>
</comment>
<dbReference type="Pfam" id="PF00355">
    <property type="entry name" value="Rieske"/>
    <property type="match status" value="1"/>
</dbReference>
<feature type="transmembrane region" description="Helical" evidence="21">
    <location>
        <begin position="88"/>
        <end position="109"/>
    </location>
</feature>
<keyword evidence="15" id="KW-0411">Iron-sulfur</keyword>
<evidence type="ECO:0000256" key="17">
    <source>
        <dbReference type="ARBA" id="ARBA00023157"/>
    </source>
</evidence>
<keyword evidence="7" id="KW-0679">Respiratory chain</keyword>
<evidence type="ECO:0000313" key="24">
    <source>
        <dbReference type="Proteomes" id="UP000515734"/>
    </source>
</evidence>
<evidence type="ECO:0000259" key="22">
    <source>
        <dbReference type="PROSITE" id="PS51296"/>
    </source>
</evidence>
<keyword evidence="14" id="KW-0408">Iron</keyword>
<dbReference type="InterPro" id="IPR036922">
    <property type="entry name" value="Rieske_2Fe-2S_sf"/>
</dbReference>
<evidence type="ECO:0000256" key="13">
    <source>
        <dbReference type="ARBA" id="ARBA00023002"/>
    </source>
</evidence>
<feature type="region of interest" description="Disordered" evidence="20">
    <location>
        <begin position="1"/>
        <end position="42"/>
    </location>
</feature>
<evidence type="ECO:0000256" key="21">
    <source>
        <dbReference type="SAM" id="Phobius"/>
    </source>
</evidence>
<evidence type="ECO:0000256" key="19">
    <source>
        <dbReference type="ARBA" id="ARBA00032409"/>
    </source>
</evidence>
<evidence type="ECO:0000256" key="3">
    <source>
        <dbReference type="ARBA" id="ARBA00010651"/>
    </source>
</evidence>
<dbReference type="InterPro" id="IPR014349">
    <property type="entry name" value="Rieske_Fe-S_prot"/>
</dbReference>
<evidence type="ECO:0000256" key="5">
    <source>
        <dbReference type="ARBA" id="ARBA00022448"/>
    </source>
</evidence>
<dbReference type="InterPro" id="IPR045603">
    <property type="entry name" value="QcrA_N"/>
</dbReference>
<sequence length="422" mass="46135">MSDERMNDELSDDERRAAANTPGDAPKGTDAPGHAGVPGQPTDAELATMSREELVELGGKLDGVETVFKEPRWPVPGTRAEKRAERSVATWLLIGGVAGLVLLLVFLFWPWEYKPYGSEGEFLYSLATPLYGLFFGLSILAIGIGAVLYQKRFIPEEISIQDRHDGRSPEIQRKTVTALLGDSLEGSTIRRRKMIGLSLGVGLGAFGLGTAVAFIGGLIKNPWKPVVPTAEGPKAVLWTSGWTPRYQGETIYLARATGNTGHGGTFAKMRPEDLDAGGMETVYPWRESDGDGTTVESSHKNTEIIMGVRNPVMLIRLRTEDMAKVVKRQGQESFNFGELFAYTKICSHLGCPASLYEQQTNRILCPCHQSQFDALQYAKPIFGPAARALAQLPITIDQDGYLVANGDFIEPVGPAFWERKTS</sequence>
<dbReference type="SUPFAM" id="SSF50022">
    <property type="entry name" value="ISP domain"/>
    <property type="match status" value="1"/>
</dbReference>
<dbReference type="Proteomes" id="UP000515734">
    <property type="component" value="Chromosome"/>
</dbReference>
<evidence type="ECO:0000256" key="16">
    <source>
        <dbReference type="ARBA" id="ARBA00023136"/>
    </source>
</evidence>
<dbReference type="InterPro" id="IPR017941">
    <property type="entry name" value="Rieske_2Fe-2S"/>
</dbReference>
<dbReference type="Gene3D" id="2.102.10.10">
    <property type="entry name" value="Rieske [2Fe-2S] iron-sulphur domain"/>
    <property type="match status" value="1"/>
</dbReference>
<dbReference type="EMBL" id="AP023287">
    <property type="protein sequence ID" value="BCI53921.1"/>
    <property type="molecule type" value="Genomic_DNA"/>
</dbReference>
<keyword evidence="9" id="KW-0001">2Fe-2S</keyword>
<feature type="compositionally biased region" description="Basic and acidic residues" evidence="20">
    <location>
        <begin position="1"/>
        <end position="17"/>
    </location>
</feature>
<evidence type="ECO:0000256" key="14">
    <source>
        <dbReference type="ARBA" id="ARBA00023004"/>
    </source>
</evidence>
<evidence type="ECO:0000256" key="7">
    <source>
        <dbReference type="ARBA" id="ARBA00022660"/>
    </source>
</evidence>
<organism evidence="23 24">
    <name type="scientific">Mycolicibacterium litorale</name>
    <dbReference type="NCBI Taxonomy" id="758802"/>
    <lineage>
        <taxon>Bacteria</taxon>
        <taxon>Bacillati</taxon>
        <taxon>Actinomycetota</taxon>
        <taxon>Actinomycetes</taxon>
        <taxon>Mycobacteriales</taxon>
        <taxon>Mycobacteriaceae</taxon>
        <taxon>Mycolicibacterium</taxon>
    </lineage>
</organism>
<reference evidence="23 24" key="1">
    <citation type="submission" date="2020-07" db="EMBL/GenBank/DDBJ databases">
        <title>Complete genome sequence of Mycolicibacterium litorale like strain isolated from cardiac implantable electronic device infection.</title>
        <authorList>
            <person name="Fukano H."/>
            <person name="Miyama H."/>
            <person name="Hoshino Y."/>
        </authorList>
    </citation>
    <scope>NUCLEOTIDE SEQUENCE [LARGE SCALE GENOMIC DNA]</scope>
    <source>
        <strain evidence="23 24">NIIDNTM18</strain>
    </source>
</reference>
<evidence type="ECO:0000256" key="1">
    <source>
        <dbReference type="ARBA" id="ARBA00002494"/>
    </source>
</evidence>
<dbReference type="PANTHER" id="PTHR10134">
    <property type="entry name" value="CYTOCHROME B-C1 COMPLEX SUBUNIT RIESKE, MITOCHONDRIAL"/>
    <property type="match status" value="1"/>
</dbReference>
<gene>
    <name evidence="23" type="ORF">NIIDNTM18_31990</name>
</gene>
<evidence type="ECO:0000256" key="2">
    <source>
        <dbReference type="ARBA" id="ARBA00004651"/>
    </source>
</evidence>
<evidence type="ECO:0000256" key="11">
    <source>
        <dbReference type="ARBA" id="ARBA00022982"/>
    </source>
</evidence>
<dbReference type="GO" id="GO:0046872">
    <property type="term" value="F:metal ion binding"/>
    <property type="evidence" value="ECO:0007669"/>
    <property type="project" value="UniProtKB-KW"/>
</dbReference>
<keyword evidence="16 21" id="KW-0472">Membrane</keyword>
<evidence type="ECO:0000256" key="10">
    <source>
        <dbReference type="ARBA" id="ARBA00022723"/>
    </source>
</evidence>
<evidence type="ECO:0000256" key="18">
    <source>
        <dbReference type="ARBA" id="ARBA00029586"/>
    </source>
</evidence>
<comment type="subcellular location">
    <subcellularLocation>
        <location evidence="2">Cell membrane</location>
        <topology evidence="2">Multi-pass membrane protein</topology>
    </subcellularLocation>
</comment>
<feature type="domain" description="Rieske" evidence="22">
    <location>
        <begin position="337"/>
        <end position="403"/>
    </location>
</feature>
<keyword evidence="17" id="KW-1015">Disulfide bond</keyword>